<organism evidence="1 2">
    <name type="scientific">Trichodelitschia bisporula</name>
    <dbReference type="NCBI Taxonomy" id="703511"/>
    <lineage>
        <taxon>Eukaryota</taxon>
        <taxon>Fungi</taxon>
        <taxon>Dikarya</taxon>
        <taxon>Ascomycota</taxon>
        <taxon>Pezizomycotina</taxon>
        <taxon>Dothideomycetes</taxon>
        <taxon>Dothideomycetes incertae sedis</taxon>
        <taxon>Phaeotrichales</taxon>
        <taxon>Phaeotrichaceae</taxon>
        <taxon>Trichodelitschia</taxon>
    </lineage>
</organism>
<dbReference type="Proteomes" id="UP000799640">
    <property type="component" value="Unassembled WGS sequence"/>
</dbReference>
<proteinExistence type="predicted"/>
<dbReference type="EMBL" id="ML996701">
    <property type="protein sequence ID" value="KAF2398140.1"/>
    <property type="molecule type" value="Genomic_DNA"/>
</dbReference>
<protein>
    <submittedName>
        <fullName evidence="1">Uncharacterized protein</fullName>
    </submittedName>
</protein>
<gene>
    <name evidence="1" type="ORF">EJ06DRAFT_124586</name>
</gene>
<name>A0A6G1HQ50_9PEZI</name>
<evidence type="ECO:0000313" key="1">
    <source>
        <dbReference type="EMBL" id="KAF2398140.1"/>
    </source>
</evidence>
<sequence>MLPTNFRLDNRVSSVQGCTFVPEAQVTQAALGPDREAPLPSRASPYVDEPLCGLSRPPRILPPPGGKVAATTSPSNVLCVQTPSSTFHPQHRHVLHHRLSRFNSAPAVVIQPTSRLNCLLVP</sequence>
<dbReference type="AlphaFoldDB" id="A0A6G1HQ50"/>
<evidence type="ECO:0000313" key="2">
    <source>
        <dbReference type="Proteomes" id="UP000799640"/>
    </source>
</evidence>
<reference evidence="1" key="1">
    <citation type="journal article" date="2020" name="Stud. Mycol.">
        <title>101 Dothideomycetes genomes: a test case for predicting lifestyles and emergence of pathogens.</title>
        <authorList>
            <person name="Haridas S."/>
            <person name="Albert R."/>
            <person name="Binder M."/>
            <person name="Bloem J."/>
            <person name="Labutti K."/>
            <person name="Salamov A."/>
            <person name="Andreopoulos B."/>
            <person name="Baker S."/>
            <person name="Barry K."/>
            <person name="Bills G."/>
            <person name="Bluhm B."/>
            <person name="Cannon C."/>
            <person name="Castanera R."/>
            <person name="Culley D."/>
            <person name="Daum C."/>
            <person name="Ezra D."/>
            <person name="Gonzalez J."/>
            <person name="Henrissat B."/>
            <person name="Kuo A."/>
            <person name="Liang C."/>
            <person name="Lipzen A."/>
            <person name="Lutzoni F."/>
            <person name="Magnuson J."/>
            <person name="Mondo S."/>
            <person name="Nolan M."/>
            <person name="Ohm R."/>
            <person name="Pangilinan J."/>
            <person name="Park H.-J."/>
            <person name="Ramirez L."/>
            <person name="Alfaro M."/>
            <person name="Sun H."/>
            <person name="Tritt A."/>
            <person name="Yoshinaga Y."/>
            <person name="Zwiers L.-H."/>
            <person name="Turgeon B."/>
            <person name="Goodwin S."/>
            <person name="Spatafora J."/>
            <person name="Crous P."/>
            <person name="Grigoriev I."/>
        </authorList>
    </citation>
    <scope>NUCLEOTIDE SEQUENCE</scope>
    <source>
        <strain evidence="1">CBS 262.69</strain>
    </source>
</reference>
<accession>A0A6G1HQ50</accession>
<keyword evidence="2" id="KW-1185">Reference proteome</keyword>